<proteinExistence type="inferred from homology"/>
<keyword evidence="5 8" id="KW-0812">Transmembrane</keyword>
<dbReference type="EMBL" id="DWVP01000024">
    <property type="protein sequence ID" value="HJC86020.1"/>
    <property type="molecule type" value="Genomic_DNA"/>
</dbReference>
<evidence type="ECO:0000256" key="6">
    <source>
        <dbReference type="ARBA" id="ARBA00022989"/>
    </source>
</evidence>
<dbReference type="GO" id="GO:0005886">
    <property type="term" value="C:plasma membrane"/>
    <property type="evidence" value="ECO:0007669"/>
    <property type="project" value="UniProtKB-SubCell"/>
</dbReference>
<feature type="transmembrane region" description="Helical" evidence="8">
    <location>
        <begin position="12"/>
        <end position="32"/>
    </location>
</feature>
<keyword evidence="6 8" id="KW-1133">Transmembrane helix</keyword>
<feature type="transmembrane region" description="Helical" evidence="8">
    <location>
        <begin position="66"/>
        <end position="86"/>
    </location>
</feature>
<evidence type="ECO:0000256" key="7">
    <source>
        <dbReference type="ARBA" id="ARBA00023136"/>
    </source>
</evidence>
<dbReference type="AlphaFoldDB" id="A0A9D2QGA6"/>
<accession>A0A9D2QGA6</accession>
<keyword evidence="3" id="KW-0813">Transport</keyword>
<evidence type="ECO:0000256" key="5">
    <source>
        <dbReference type="ARBA" id="ARBA00022692"/>
    </source>
</evidence>
<evidence type="ECO:0000256" key="2">
    <source>
        <dbReference type="ARBA" id="ARBA00009142"/>
    </source>
</evidence>
<keyword evidence="7 8" id="KW-0472">Membrane</keyword>
<sequence length="182" mass="18435">MIGALVAGGVDAIIGGGGLVLIPLILAVAPGMPAQVALGTNKLTAMAGTASAGLRMIRTVSVDWRLVRVAAPLAALCSAGGAGLATAVTSDVLRPIVIVLMLVIGVYVALRPQFGRTGDTGEHPVSRGRHLLALALAGVIGIYDGFFGPSTGMFLIMVFTSVMSRSLIQSLATTKLVIDMVG</sequence>
<keyword evidence="4 8" id="KW-1003">Cell membrane</keyword>
<dbReference type="PANTHER" id="PTHR30269">
    <property type="entry name" value="TRANSMEMBRANE PROTEIN YFCA"/>
    <property type="match status" value="1"/>
</dbReference>
<protein>
    <recommendedName>
        <fullName evidence="8">Probable membrane transporter protein</fullName>
    </recommendedName>
</protein>
<dbReference type="Pfam" id="PF01925">
    <property type="entry name" value="TauE"/>
    <property type="match status" value="1"/>
</dbReference>
<evidence type="ECO:0000313" key="9">
    <source>
        <dbReference type="EMBL" id="HJC86020.1"/>
    </source>
</evidence>
<feature type="transmembrane region" description="Helical" evidence="8">
    <location>
        <begin position="131"/>
        <end position="148"/>
    </location>
</feature>
<gene>
    <name evidence="9" type="ORF">H9751_10875</name>
</gene>
<comment type="caution">
    <text evidence="9">The sequence shown here is derived from an EMBL/GenBank/DDBJ whole genome shotgun (WGS) entry which is preliminary data.</text>
</comment>
<dbReference type="InterPro" id="IPR052017">
    <property type="entry name" value="TSUP"/>
</dbReference>
<dbReference type="Proteomes" id="UP000823858">
    <property type="component" value="Unassembled WGS sequence"/>
</dbReference>
<reference evidence="9" key="2">
    <citation type="submission" date="2021-04" db="EMBL/GenBank/DDBJ databases">
        <authorList>
            <person name="Gilroy R."/>
        </authorList>
    </citation>
    <scope>NUCLEOTIDE SEQUENCE</scope>
    <source>
        <strain evidence="9">ChiHjej13B12-4958</strain>
    </source>
</reference>
<name>A0A9D2QGA6_9CORY</name>
<reference evidence="9" key="1">
    <citation type="journal article" date="2021" name="PeerJ">
        <title>Extensive microbial diversity within the chicken gut microbiome revealed by metagenomics and culture.</title>
        <authorList>
            <person name="Gilroy R."/>
            <person name="Ravi A."/>
            <person name="Getino M."/>
            <person name="Pursley I."/>
            <person name="Horton D.L."/>
            <person name="Alikhan N.F."/>
            <person name="Baker D."/>
            <person name="Gharbi K."/>
            <person name="Hall N."/>
            <person name="Watson M."/>
            <person name="Adriaenssens E.M."/>
            <person name="Foster-Nyarko E."/>
            <person name="Jarju S."/>
            <person name="Secka A."/>
            <person name="Antonio M."/>
            <person name="Oren A."/>
            <person name="Chaudhuri R.R."/>
            <person name="La Ragione R."/>
            <person name="Hildebrand F."/>
            <person name="Pallen M.J."/>
        </authorList>
    </citation>
    <scope>NUCLEOTIDE SEQUENCE</scope>
    <source>
        <strain evidence="9">ChiHjej13B12-4958</strain>
    </source>
</reference>
<feature type="transmembrane region" description="Helical" evidence="8">
    <location>
        <begin position="92"/>
        <end position="110"/>
    </location>
</feature>
<dbReference type="InterPro" id="IPR002781">
    <property type="entry name" value="TM_pro_TauE-like"/>
</dbReference>
<evidence type="ECO:0000256" key="1">
    <source>
        <dbReference type="ARBA" id="ARBA00004651"/>
    </source>
</evidence>
<evidence type="ECO:0000256" key="8">
    <source>
        <dbReference type="RuleBase" id="RU363041"/>
    </source>
</evidence>
<evidence type="ECO:0000256" key="3">
    <source>
        <dbReference type="ARBA" id="ARBA00022448"/>
    </source>
</evidence>
<evidence type="ECO:0000313" key="10">
    <source>
        <dbReference type="Proteomes" id="UP000823858"/>
    </source>
</evidence>
<organism evidence="9 10">
    <name type="scientific">Candidatus Corynebacterium faecigallinarum</name>
    <dbReference type="NCBI Taxonomy" id="2838528"/>
    <lineage>
        <taxon>Bacteria</taxon>
        <taxon>Bacillati</taxon>
        <taxon>Actinomycetota</taxon>
        <taxon>Actinomycetes</taxon>
        <taxon>Mycobacteriales</taxon>
        <taxon>Corynebacteriaceae</taxon>
        <taxon>Corynebacterium</taxon>
    </lineage>
</organism>
<dbReference type="PANTHER" id="PTHR30269:SF0">
    <property type="entry name" value="MEMBRANE TRANSPORTER PROTEIN YFCA-RELATED"/>
    <property type="match status" value="1"/>
</dbReference>
<comment type="similarity">
    <text evidence="2 8">Belongs to the 4-toluene sulfonate uptake permease (TSUP) (TC 2.A.102) family.</text>
</comment>
<evidence type="ECO:0000256" key="4">
    <source>
        <dbReference type="ARBA" id="ARBA00022475"/>
    </source>
</evidence>
<comment type="subcellular location">
    <subcellularLocation>
        <location evidence="1 8">Cell membrane</location>
        <topology evidence="1 8">Multi-pass membrane protein</topology>
    </subcellularLocation>
</comment>